<dbReference type="Proteomes" id="UP000234781">
    <property type="component" value="Chromosome"/>
</dbReference>
<evidence type="ECO:0000313" key="1">
    <source>
        <dbReference type="EMBL" id="WOS97036.1"/>
    </source>
</evidence>
<gene>
    <name evidence="1" type="ORF">CYJ98_005455</name>
</gene>
<dbReference type="EMBL" id="CP136962">
    <property type="protein sequence ID" value="WOS97036.1"/>
    <property type="molecule type" value="Genomic_DNA"/>
</dbReference>
<sequence length="253" mass="29599">MDLDDLNQLHHDQRNHYPEPFRLRIHRAISWLKRAEVLLADGGSCELNRALKINTPHSKTRLSKTAWQVLEKTQSDWDFGFVSLWIAFNAIYARDFNLKTSQDRAVLREFLNRICRLDEDKQIYNLVWQVFSSDLRALVNNRYVFQSFWDFHNGSISRDEFEHNFYVANQKISSALAQQDTDTLLIAVFDRLYTLRNQIVHGGATWNSSANREQVKSACAFLSKILPVFLHVMMNNPLDEAWGNPFYPFVKGD</sequence>
<reference evidence="2" key="1">
    <citation type="submission" date="2017-12" db="EMBL/GenBank/DDBJ databases">
        <title>Phylogenetic diversity of female urinary microbiome.</title>
        <authorList>
            <person name="Thomas-White K."/>
            <person name="Wolfe A.J."/>
        </authorList>
    </citation>
    <scope>NUCLEOTIDE SEQUENCE [LARGE SCALE GENOMIC DNA]</scope>
    <source>
        <strain evidence="2">UMB0023</strain>
    </source>
</reference>
<accession>A0A9X7F7A3</accession>
<organism evidence="1 2">
    <name type="scientific">Neisseria perflava</name>
    <dbReference type="NCBI Taxonomy" id="33053"/>
    <lineage>
        <taxon>Bacteria</taxon>
        <taxon>Pseudomonadati</taxon>
        <taxon>Pseudomonadota</taxon>
        <taxon>Betaproteobacteria</taxon>
        <taxon>Neisseriales</taxon>
        <taxon>Neisseriaceae</taxon>
        <taxon>Neisseria</taxon>
    </lineage>
</organism>
<name>A0A9X7F7A3_NEIPE</name>
<keyword evidence="2" id="KW-1185">Reference proteome</keyword>
<protein>
    <submittedName>
        <fullName evidence="1">HEPN domain-containing protein</fullName>
    </submittedName>
</protein>
<evidence type="ECO:0000313" key="2">
    <source>
        <dbReference type="Proteomes" id="UP000234781"/>
    </source>
</evidence>
<dbReference type="AlphaFoldDB" id="A0A9X7F7A3"/>
<dbReference type="RefSeq" id="WP_101756413.1">
    <property type="nucleotide sequence ID" value="NZ_CP136962.1"/>
</dbReference>
<proteinExistence type="predicted"/>